<evidence type="ECO:0000259" key="1">
    <source>
        <dbReference type="PROSITE" id="PS50878"/>
    </source>
</evidence>
<dbReference type="Pfam" id="PF00078">
    <property type="entry name" value="RVT_1"/>
    <property type="match status" value="1"/>
</dbReference>
<gene>
    <name evidence="2" type="ORF">PoB_004381500</name>
</gene>
<organism evidence="2 3">
    <name type="scientific">Plakobranchus ocellatus</name>
    <dbReference type="NCBI Taxonomy" id="259542"/>
    <lineage>
        <taxon>Eukaryota</taxon>
        <taxon>Metazoa</taxon>
        <taxon>Spiralia</taxon>
        <taxon>Lophotrochozoa</taxon>
        <taxon>Mollusca</taxon>
        <taxon>Gastropoda</taxon>
        <taxon>Heterobranchia</taxon>
        <taxon>Euthyneura</taxon>
        <taxon>Panpulmonata</taxon>
        <taxon>Sacoglossa</taxon>
        <taxon>Placobranchoidea</taxon>
        <taxon>Plakobranchidae</taxon>
        <taxon>Plakobranchus</taxon>
    </lineage>
</organism>
<dbReference type="PANTHER" id="PTHR24559">
    <property type="entry name" value="TRANSPOSON TY3-I GAG-POL POLYPROTEIN"/>
    <property type="match status" value="1"/>
</dbReference>
<dbReference type="InterPro" id="IPR043502">
    <property type="entry name" value="DNA/RNA_pol_sf"/>
</dbReference>
<dbReference type="InterPro" id="IPR000477">
    <property type="entry name" value="RT_dom"/>
</dbReference>
<dbReference type="InterPro" id="IPR043128">
    <property type="entry name" value="Rev_trsase/Diguanyl_cyclase"/>
</dbReference>
<dbReference type="EMBL" id="BLXT01004769">
    <property type="protein sequence ID" value="GFO17310.1"/>
    <property type="molecule type" value="Genomic_DNA"/>
</dbReference>
<sequence>MSKSEIFSTCDLAKAYWQIPLEENSKKFTAFQTPLGLMQWTRMPFGLITAPATFCRLMRLVIGDRQNFLSYFDDTMTHTHSWFGHLTALRTLFSLFRQHGLHANPAKLSIGFSKT</sequence>
<dbReference type="AlphaFoldDB" id="A0AAV4BDY2"/>
<dbReference type="PROSITE" id="PS50878">
    <property type="entry name" value="RT_POL"/>
    <property type="match status" value="1"/>
</dbReference>
<name>A0AAV4BDY2_9GAST</name>
<proteinExistence type="predicted"/>
<keyword evidence="3" id="KW-1185">Reference proteome</keyword>
<accession>A0AAV4BDY2</accession>
<dbReference type="CDD" id="cd01647">
    <property type="entry name" value="RT_LTR"/>
    <property type="match status" value="1"/>
</dbReference>
<evidence type="ECO:0000313" key="3">
    <source>
        <dbReference type="Proteomes" id="UP000735302"/>
    </source>
</evidence>
<dbReference type="PANTHER" id="PTHR24559:SF444">
    <property type="entry name" value="REVERSE TRANSCRIPTASE DOMAIN-CONTAINING PROTEIN"/>
    <property type="match status" value="1"/>
</dbReference>
<feature type="domain" description="Reverse transcriptase" evidence="1">
    <location>
        <begin position="1"/>
        <end position="115"/>
    </location>
</feature>
<dbReference type="SUPFAM" id="SSF56672">
    <property type="entry name" value="DNA/RNA polymerases"/>
    <property type="match status" value="1"/>
</dbReference>
<evidence type="ECO:0000313" key="2">
    <source>
        <dbReference type="EMBL" id="GFO17310.1"/>
    </source>
</evidence>
<protein>
    <submittedName>
        <fullName evidence="2">Pol polyprotein</fullName>
    </submittedName>
</protein>
<dbReference type="Proteomes" id="UP000735302">
    <property type="component" value="Unassembled WGS sequence"/>
</dbReference>
<reference evidence="2 3" key="1">
    <citation type="journal article" date="2021" name="Elife">
        <title>Chloroplast acquisition without the gene transfer in kleptoplastic sea slugs, Plakobranchus ocellatus.</title>
        <authorList>
            <person name="Maeda T."/>
            <person name="Takahashi S."/>
            <person name="Yoshida T."/>
            <person name="Shimamura S."/>
            <person name="Takaki Y."/>
            <person name="Nagai Y."/>
            <person name="Toyoda A."/>
            <person name="Suzuki Y."/>
            <person name="Arimoto A."/>
            <person name="Ishii H."/>
            <person name="Satoh N."/>
            <person name="Nishiyama T."/>
            <person name="Hasebe M."/>
            <person name="Maruyama T."/>
            <person name="Minagawa J."/>
            <person name="Obokata J."/>
            <person name="Shigenobu S."/>
        </authorList>
    </citation>
    <scope>NUCLEOTIDE SEQUENCE [LARGE SCALE GENOMIC DNA]</scope>
</reference>
<comment type="caution">
    <text evidence="2">The sequence shown here is derived from an EMBL/GenBank/DDBJ whole genome shotgun (WGS) entry which is preliminary data.</text>
</comment>
<dbReference type="Gene3D" id="3.30.70.270">
    <property type="match status" value="1"/>
</dbReference>
<dbReference type="InterPro" id="IPR053134">
    <property type="entry name" value="RNA-dir_DNA_polymerase"/>
</dbReference>
<dbReference type="Gene3D" id="3.10.10.10">
    <property type="entry name" value="HIV Type 1 Reverse Transcriptase, subunit A, domain 1"/>
    <property type="match status" value="1"/>
</dbReference>